<dbReference type="InterPro" id="IPR037523">
    <property type="entry name" value="VOC_core"/>
</dbReference>
<name>A0A7L5BTK3_9RHOB</name>
<evidence type="ECO:0000313" key="3">
    <source>
        <dbReference type="Proteomes" id="UP000503336"/>
    </source>
</evidence>
<dbReference type="AlphaFoldDB" id="A0A7L5BTK3"/>
<organism evidence="2 3">
    <name type="scientific">Pikeienuella piscinae</name>
    <dbReference type="NCBI Taxonomy" id="2748098"/>
    <lineage>
        <taxon>Bacteria</taxon>
        <taxon>Pseudomonadati</taxon>
        <taxon>Pseudomonadota</taxon>
        <taxon>Alphaproteobacteria</taxon>
        <taxon>Rhodobacterales</taxon>
        <taxon>Paracoccaceae</taxon>
        <taxon>Pikeienuella</taxon>
    </lineage>
</organism>
<evidence type="ECO:0000259" key="1">
    <source>
        <dbReference type="PROSITE" id="PS51819"/>
    </source>
</evidence>
<dbReference type="InterPro" id="IPR029068">
    <property type="entry name" value="Glyas_Bleomycin-R_OHBP_Dase"/>
</dbReference>
<dbReference type="PANTHER" id="PTHR40265">
    <property type="entry name" value="BLL2707 PROTEIN"/>
    <property type="match status" value="1"/>
</dbReference>
<dbReference type="RefSeq" id="WP_165095607.1">
    <property type="nucleotide sequence ID" value="NZ_CP049056.1"/>
</dbReference>
<dbReference type="KEGG" id="hdh:G5B40_04585"/>
<dbReference type="Pfam" id="PF13468">
    <property type="entry name" value="Glyoxalase_3"/>
    <property type="match status" value="1"/>
</dbReference>
<protein>
    <submittedName>
        <fullName evidence="2">VOC family protein</fullName>
    </submittedName>
</protein>
<dbReference type="SUPFAM" id="SSF54593">
    <property type="entry name" value="Glyoxalase/Bleomycin resistance protein/Dihydroxybiphenyl dioxygenase"/>
    <property type="match status" value="1"/>
</dbReference>
<evidence type="ECO:0000313" key="2">
    <source>
        <dbReference type="EMBL" id="QIE54782.1"/>
    </source>
</evidence>
<sequence>MTGRAIDHVVLKVANLDRAAATYESLGFTLTPRARHEDRMGTSNRIAQFEEMNFIELLEVDRPEGLMAHDFSARPPVFSFGAHNRSATRDGASMLVFASEDARADNDAFAKAGLQTFAPFDFERKGRLPDGAEATLSFSLAFSRAPEAPEAPIFVCQNRAPGLFWKVGYQRHENGATGIRALWLASAAPAREADFYQRLFGGRTTEVEGGVDVSCGANQTLRIRTAEQVAVRDPGFDAAAFAGPRFVGVEIAGPTNGDVPSDAACGMFISWVKR</sequence>
<dbReference type="Proteomes" id="UP000503336">
    <property type="component" value="Chromosome"/>
</dbReference>
<dbReference type="PANTHER" id="PTHR40265:SF1">
    <property type="entry name" value="GLYOXALASE-LIKE DOMAIN-CONTAINING PROTEIN"/>
    <property type="match status" value="1"/>
</dbReference>
<dbReference type="EMBL" id="CP049056">
    <property type="protein sequence ID" value="QIE54782.1"/>
    <property type="molecule type" value="Genomic_DNA"/>
</dbReference>
<feature type="domain" description="VOC" evidence="1">
    <location>
        <begin position="5"/>
        <end position="159"/>
    </location>
</feature>
<dbReference type="InterPro" id="IPR025870">
    <property type="entry name" value="Glyoxalase-like_dom"/>
</dbReference>
<gene>
    <name evidence="2" type="ORF">G5B40_04585</name>
</gene>
<accession>A0A7L5BTK3</accession>
<dbReference type="Gene3D" id="3.10.180.10">
    <property type="entry name" value="2,3-Dihydroxybiphenyl 1,2-Dioxygenase, domain 1"/>
    <property type="match status" value="1"/>
</dbReference>
<reference evidence="2 3" key="1">
    <citation type="submission" date="2020-02" db="EMBL/GenBank/DDBJ databases">
        <title>complete genome sequence of Rhodobacteraceae bacterium.</title>
        <authorList>
            <person name="Park J."/>
            <person name="Kim Y.-S."/>
            <person name="Kim K.-H."/>
        </authorList>
    </citation>
    <scope>NUCLEOTIDE SEQUENCE [LARGE SCALE GENOMIC DNA]</scope>
    <source>
        <strain evidence="2 3">RR4-56</strain>
    </source>
</reference>
<proteinExistence type="predicted"/>
<dbReference type="PROSITE" id="PS51819">
    <property type="entry name" value="VOC"/>
    <property type="match status" value="1"/>
</dbReference>
<keyword evidence="3" id="KW-1185">Reference proteome</keyword>